<accession>A0A0R3UBL2</accession>
<keyword evidence="3" id="KW-1185">Reference proteome</keyword>
<reference evidence="4" key="1">
    <citation type="submission" date="2017-02" db="UniProtKB">
        <authorList>
            <consortium name="WormBaseParasite"/>
        </authorList>
    </citation>
    <scope>IDENTIFICATION</scope>
</reference>
<dbReference type="WBParaSite" id="MCOS_0000431001-mRNA-1">
    <property type="protein sequence ID" value="MCOS_0000431001-mRNA-1"/>
    <property type="gene ID" value="MCOS_0000431001"/>
</dbReference>
<feature type="compositionally biased region" description="Basic and acidic residues" evidence="1">
    <location>
        <begin position="57"/>
        <end position="71"/>
    </location>
</feature>
<dbReference type="Proteomes" id="UP000267029">
    <property type="component" value="Unassembled WGS sequence"/>
</dbReference>
<evidence type="ECO:0000256" key="1">
    <source>
        <dbReference type="SAM" id="MobiDB-lite"/>
    </source>
</evidence>
<dbReference type="AlphaFoldDB" id="A0A0R3UBL2"/>
<evidence type="ECO:0000313" key="3">
    <source>
        <dbReference type="Proteomes" id="UP000267029"/>
    </source>
</evidence>
<dbReference type="OrthoDB" id="10030453at2759"/>
<reference evidence="2 3" key="2">
    <citation type="submission" date="2018-10" db="EMBL/GenBank/DDBJ databases">
        <authorList>
            <consortium name="Pathogen Informatics"/>
        </authorList>
    </citation>
    <scope>NUCLEOTIDE SEQUENCE [LARGE SCALE GENOMIC DNA]</scope>
</reference>
<feature type="compositionally biased region" description="Basic and acidic residues" evidence="1">
    <location>
        <begin position="31"/>
        <end position="49"/>
    </location>
</feature>
<organism evidence="4">
    <name type="scientific">Mesocestoides corti</name>
    <name type="common">Flatworm</name>
    <dbReference type="NCBI Taxonomy" id="53468"/>
    <lineage>
        <taxon>Eukaryota</taxon>
        <taxon>Metazoa</taxon>
        <taxon>Spiralia</taxon>
        <taxon>Lophotrochozoa</taxon>
        <taxon>Platyhelminthes</taxon>
        <taxon>Cestoda</taxon>
        <taxon>Eucestoda</taxon>
        <taxon>Cyclophyllidea</taxon>
        <taxon>Mesocestoididae</taxon>
        <taxon>Mesocestoides</taxon>
    </lineage>
</organism>
<proteinExistence type="predicted"/>
<evidence type="ECO:0000313" key="4">
    <source>
        <dbReference type="WBParaSite" id="MCOS_0000431001-mRNA-1"/>
    </source>
</evidence>
<feature type="region of interest" description="Disordered" evidence="1">
    <location>
        <begin position="1"/>
        <end position="71"/>
    </location>
</feature>
<name>A0A0R3UBL2_MESCO</name>
<evidence type="ECO:0000313" key="2">
    <source>
        <dbReference type="EMBL" id="VDD78308.1"/>
    </source>
</evidence>
<gene>
    <name evidence="2" type="ORF">MCOS_LOCUS4311</name>
</gene>
<sequence>MDNEAVPADEYEQYDYEQDKITGSKGGRNRAKNELKHGFSSNRSDRIHLDSQINNSEKQKEAAKKKMGVKE</sequence>
<feature type="compositionally biased region" description="Acidic residues" evidence="1">
    <location>
        <begin position="1"/>
        <end position="16"/>
    </location>
</feature>
<protein>
    <submittedName>
        <fullName evidence="4">Nuclear protein 1</fullName>
    </submittedName>
</protein>
<dbReference type="EMBL" id="UXSR01001479">
    <property type="protein sequence ID" value="VDD78308.1"/>
    <property type="molecule type" value="Genomic_DNA"/>
</dbReference>